<organism evidence="5 6">
    <name type="scientific">Aeromicrobium halocynthiae</name>
    <dbReference type="NCBI Taxonomy" id="560557"/>
    <lineage>
        <taxon>Bacteria</taxon>
        <taxon>Bacillati</taxon>
        <taxon>Actinomycetota</taxon>
        <taxon>Actinomycetes</taxon>
        <taxon>Propionibacteriales</taxon>
        <taxon>Nocardioidaceae</taxon>
        <taxon>Aeromicrobium</taxon>
    </lineage>
</organism>
<name>A0ABN2W103_9ACTN</name>
<feature type="domain" description="N-acetyltransferase" evidence="4">
    <location>
        <begin position="204"/>
        <end position="373"/>
    </location>
</feature>
<dbReference type="SUPFAM" id="SSF55729">
    <property type="entry name" value="Acyl-CoA N-acyltransferases (Nat)"/>
    <property type="match status" value="2"/>
</dbReference>
<accession>A0ABN2W103</accession>
<dbReference type="PROSITE" id="PS51186">
    <property type="entry name" value="GNAT"/>
    <property type="match status" value="2"/>
</dbReference>
<dbReference type="Gene3D" id="3.40.630.30">
    <property type="match status" value="2"/>
</dbReference>
<evidence type="ECO:0000259" key="4">
    <source>
        <dbReference type="PROSITE" id="PS51186"/>
    </source>
</evidence>
<evidence type="ECO:0000256" key="2">
    <source>
        <dbReference type="ARBA" id="ARBA00023315"/>
    </source>
</evidence>
<dbReference type="PANTHER" id="PTHR43792:SF8">
    <property type="entry name" value="[RIBOSOMAL PROTEIN US5]-ALANINE N-ACETYLTRANSFERASE"/>
    <property type="match status" value="1"/>
</dbReference>
<proteinExistence type="inferred from homology"/>
<comment type="caution">
    <text evidence="5">The sequence shown here is derived from an EMBL/GenBank/DDBJ whole genome shotgun (WGS) entry which is preliminary data.</text>
</comment>
<keyword evidence="2" id="KW-0012">Acyltransferase</keyword>
<dbReference type="EMBL" id="BAAAPY010000005">
    <property type="protein sequence ID" value="GAA2078009.1"/>
    <property type="molecule type" value="Genomic_DNA"/>
</dbReference>
<protein>
    <recommendedName>
        <fullName evidence="4">N-acetyltransferase domain-containing protein</fullName>
    </recommendedName>
</protein>
<evidence type="ECO:0000256" key="3">
    <source>
        <dbReference type="ARBA" id="ARBA00038502"/>
    </source>
</evidence>
<dbReference type="Pfam" id="PF13302">
    <property type="entry name" value="Acetyltransf_3"/>
    <property type="match status" value="2"/>
</dbReference>
<keyword evidence="1" id="KW-0808">Transferase</keyword>
<evidence type="ECO:0000313" key="6">
    <source>
        <dbReference type="Proteomes" id="UP001501480"/>
    </source>
</evidence>
<sequence length="383" mass="41594">MTTLPWPLSVPVISDGVVTLRAHTPGDLDAMLEMANDPLTQWWTSVPSPSTPETIREFALEIIPRGWDEGRMRGWAVEAEDADGRPRFAGNVDVRGEGAVNDIGFALHPWARGRGLMARAVRLAVGHVLAEGGVEVVHWRTMVGHEASLRIAHRCGFSLEGTTRGLLESPRGVHDAWTGTFRFGDTPFPSTPWAEAVPLESPTVRLRPMREDDVPRIVEACSDPETQHWLVGLPRPYTAAAARDYLHDCTWRAAAGLKTSWAVADPADDSFVGNIALMDLRGLNPTTAEVGYWMHPAARGRGLMTDAVRLVTRHALDSESLGLHRLSLLAAAGNTASRRVATSAGFREVGVEREAELLGDGSVDDLVVHDLLATDPLLERAGS</sequence>
<evidence type="ECO:0000256" key="1">
    <source>
        <dbReference type="ARBA" id="ARBA00022679"/>
    </source>
</evidence>
<comment type="similarity">
    <text evidence="3">Belongs to the acetyltransferase family. RimJ subfamily.</text>
</comment>
<dbReference type="RefSeq" id="WP_344327008.1">
    <property type="nucleotide sequence ID" value="NZ_BAAAPY010000005.1"/>
</dbReference>
<dbReference type="InterPro" id="IPR000182">
    <property type="entry name" value="GNAT_dom"/>
</dbReference>
<feature type="domain" description="N-acetyltransferase" evidence="4">
    <location>
        <begin position="18"/>
        <end position="180"/>
    </location>
</feature>
<keyword evidence="6" id="KW-1185">Reference proteome</keyword>
<dbReference type="PANTHER" id="PTHR43792">
    <property type="entry name" value="GNAT FAMILY, PUTATIVE (AFU_ORTHOLOGUE AFUA_3G00765)-RELATED-RELATED"/>
    <property type="match status" value="1"/>
</dbReference>
<reference evidence="5 6" key="1">
    <citation type="journal article" date="2019" name="Int. J. Syst. Evol. Microbiol.">
        <title>The Global Catalogue of Microorganisms (GCM) 10K type strain sequencing project: providing services to taxonomists for standard genome sequencing and annotation.</title>
        <authorList>
            <consortium name="The Broad Institute Genomics Platform"/>
            <consortium name="The Broad Institute Genome Sequencing Center for Infectious Disease"/>
            <person name="Wu L."/>
            <person name="Ma J."/>
        </authorList>
    </citation>
    <scope>NUCLEOTIDE SEQUENCE [LARGE SCALE GENOMIC DNA]</scope>
    <source>
        <strain evidence="5 6">JCM 15749</strain>
    </source>
</reference>
<evidence type="ECO:0000313" key="5">
    <source>
        <dbReference type="EMBL" id="GAA2078009.1"/>
    </source>
</evidence>
<dbReference type="InterPro" id="IPR051531">
    <property type="entry name" value="N-acetyltransferase"/>
</dbReference>
<dbReference type="InterPro" id="IPR016181">
    <property type="entry name" value="Acyl_CoA_acyltransferase"/>
</dbReference>
<dbReference type="Proteomes" id="UP001501480">
    <property type="component" value="Unassembled WGS sequence"/>
</dbReference>
<gene>
    <name evidence="5" type="ORF">GCM10009821_17170</name>
</gene>